<name>A0A1W1VU93_9DEIO</name>
<keyword evidence="3" id="KW-1185">Reference proteome</keyword>
<dbReference type="InterPro" id="IPR051677">
    <property type="entry name" value="AfsR-DnrI-RedD_regulator"/>
</dbReference>
<dbReference type="Gene3D" id="1.10.10.10">
    <property type="entry name" value="Winged helix-like DNA-binding domain superfamily/Winged helix DNA-binding domain"/>
    <property type="match status" value="1"/>
</dbReference>
<dbReference type="Pfam" id="PF03704">
    <property type="entry name" value="BTAD"/>
    <property type="match status" value="1"/>
</dbReference>
<protein>
    <submittedName>
        <fullName evidence="2">DNA-binding transcriptional activator of the SARP family</fullName>
    </submittedName>
</protein>
<gene>
    <name evidence="2" type="ORF">SAMN00790413_06215</name>
</gene>
<sequence>MPEYGSAWRLEVLGPPRLISPGGAVPLERKAAGLLAYLALEGRTPRAALSELLWPGTEGSAARNNLVHVLRRLREVAGGPLVQGGDGLELTPNLAVDAQDLLGDDPSAAPPGTLLDGVDFDDCPDLLEWLLAWRERLGARRAQAHLTAIGRHEQAGAWTDALARAREWLDADPLSEEAHRALMRLHYRNGDRASALRAYHRCQEVLRRELDAGPSPETRRLARAIDRGTLPEAPATPTGRLPLRVLRPPTLVGREDAWAALEDAWAARKLIYVTGEAGEGKTRLVRDFVASKGPALYLPGYPGGREVPYAGTVHNARARLAAAAGVELPGWVRRELSRVMPELRGDEALPPLIEEEDRLKFFAAYREMVRLTSAGFAAVVNDDTHQYDQATVELGAFTLSQARLGSTNDVPRHISVYRRGELSAGALAVVDHLVQSGAAVRVELGPLGEDALGALLRDLELPESVAETVQWLRLTGGNPQFVLEAAKHVLQRRPFEAGAVLKGLPEHISSVIERRLTGLSPSAVQVARAAAALHSDFSPELVTEVLGTTLLDTAVAWEELEAAQVMTGERFSHDLVLEAVFASTPPAVRRVLHRASARALTGYAVHPARVAQHWLDGDDPRQAASWLMRAGEEAFGTSRLQEAGEYYEAARQAYEAAGDTEQAWAARQARERLGHFGGPRPIT</sequence>
<dbReference type="Gene3D" id="1.25.40.10">
    <property type="entry name" value="Tetratricopeptide repeat domain"/>
    <property type="match status" value="1"/>
</dbReference>
<dbReference type="Pfam" id="PF13191">
    <property type="entry name" value="AAA_16"/>
    <property type="match status" value="1"/>
</dbReference>
<evidence type="ECO:0000313" key="2">
    <source>
        <dbReference type="EMBL" id="SMB96928.1"/>
    </source>
</evidence>
<dbReference type="RefSeq" id="WP_084051080.1">
    <property type="nucleotide sequence ID" value="NZ_FWWU01000010.1"/>
</dbReference>
<keyword evidence="2" id="KW-0238">DNA-binding</keyword>
<dbReference type="EMBL" id="FWWU01000010">
    <property type="protein sequence ID" value="SMB96928.1"/>
    <property type="molecule type" value="Genomic_DNA"/>
</dbReference>
<evidence type="ECO:0000259" key="1">
    <source>
        <dbReference type="SMART" id="SM01043"/>
    </source>
</evidence>
<evidence type="ECO:0000313" key="3">
    <source>
        <dbReference type="Proteomes" id="UP000192582"/>
    </source>
</evidence>
<dbReference type="InterPro" id="IPR005158">
    <property type="entry name" value="BTAD"/>
</dbReference>
<dbReference type="PANTHER" id="PTHR35807">
    <property type="entry name" value="TRANSCRIPTIONAL REGULATOR REDD-RELATED"/>
    <property type="match status" value="1"/>
</dbReference>
<dbReference type="InterPro" id="IPR036388">
    <property type="entry name" value="WH-like_DNA-bd_sf"/>
</dbReference>
<dbReference type="AlphaFoldDB" id="A0A1W1VU93"/>
<dbReference type="OrthoDB" id="74119at2"/>
<dbReference type="InterPro" id="IPR011990">
    <property type="entry name" value="TPR-like_helical_dom_sf"/>
</dbReference>
<dbReference type="STRING" id="695939.SAMN00790413_06215"/>
<reference evidence="2 3" key="1">
    <citation type="submission" date="2017-04" db="EMBL/GenBank/DDBJ databases">
        <authorList>
            <person name="Afonso C.L."/>
            <person name="Miller P.J."/>
            <person name="Scott M.A."/>
            <person name="Spackman E."/>
            <person name="Goraichik I."/>
            <person name="Dimitrov K.M."/>
            <person name="Suarez D.L."/>
            <person name="Swayne D.E."/>
        </authorList>
    </citation>
    <scope>NUCLEOTIDE SEQUENCE [LARGE SCALE GENOMIC DNA]</scope>
    <source>
        <strain evidence="2 3">KR-140</strain>
    </source>
</reference>
<dbReference type="SUPFAM" id="SSF48452">
    <property type="entry name" value="TPR-like"/>
    <property type="match status" value="1"/>
</dbReference>
<proteinExistence type="predicted"/>
<accession>A0A1W1VU93</accession>
<organism evidence="2 3">
    <name type="scientific">Deinococcus hopiensis KR-140</name>
    <dbReference type="NCBI Taxonomy" id="695939"/>
    <lineage>
        <taxon>Bacteria</taxon>
        <taxon>Thermotogati</taxon>
        <taxon>Deinococcota</taxon>
        <taxon>Deinococci</taxon>
        <taxon>Deinococcales</taxon>
        <taxon>Deinococcaceae</taxon>
        <taxon>Deinococcus</taxon>
    </lineage>
</organism>
<dbReference type="InterPro" id="IPR041664">
    <property type="entry name" value="AAA_16"/>
</dbReference>
<dbReference type="GO" id="GO:0003677">
    <property type="term" value="F:DNA binding"/>
    <property type="evidence" value="ECO:0007669"/>
    <property type="project" value="UniProtKB-KW"/>
</dbReference>
<dbReference type="Proteomes" id="UP000192582">
    <property type="component" value="Unassembled WGS sequence"/>
</dbReference>
<feature type="domain" description="Bacterial transcriptional activator" evidence="1">
    <location>
        <begin position="96"/>
        <end position="226"/>
    </location>
</feature>
<dbReference type="SMART" id="SM01043">
    <property type="entry name" value="BTAD"/>
    <property type="match status" value="1"/>
</dbReference>